<evidence type="ECO:0000256" key="1">
    <source>
        <dbReference type="ARBA" id="ARBA00022490"/>
    </source>
</evidence>
<proteinExistence type="inferred from homology"/>
<name>A0A1I4NKK9_9RHOB</name>
<dbReference type="GO" id="GO:0005737">
    <property type="term" value="C:cytoplasm"/>
    <property type="evidence" value="ECO:0007669"/>
    <property type="project" value="UniProtKB-SubCell"/>
</dbReference>
<reference evidence="7 8" key="1">
    <citation type="submission" date="2016-10" db="EMBL/GenBank/DDBJ databases">
        <authorList>
            <person name="de Groot N.N."/>
        </authorList>
    </citation>
    <scope>NUCLEOTIDE SEQUENCE [LARGE SCALE GENOMIC DNA]</scope>
    <source>
        <strain evidence="7 8">DSM 15283</strain>
    </source>
</reference>
<dbReference type="Pfam" id="PF02700">
    <property type="entry name" value="PurS"/>
    <property type="match status" value="1"/>
</dbReference>
<accession>A0A1I4NKK9</accession>
<dbReference type="InterPro" id="IPR036604">
    <property type="entry name" value="PurS-like_sf"/>
</dbReference>
<comment type="catalytic activity">
    <reaction evidence="6">
        <text>N(2)-formyl-N(1)-(5-phospho-beta-D-ribosyl)glycinamide + L-glutamine + ATP + H2O = 2-formamido-N(1)-(5-O-phospho-beta-D-ribosyl)acetamidine + L-glutamate + ADP + phosphate + H(+)</text>
        <dbReference type="Rhea" id="RHEA:17129"/>
        <dbReference type="ChEBI" id="CHEBI:15377"/>
        <dbReference type="ChEBI" id="CHEBI:15378"/>
        <dbReference type="ChEBI" id="CHEBI:29985"/>
        <dbReference type="ChEBI" id="CHEBI:30616"/>
        <dbReference type="ChEBI" id="CHEBI:43474"/>
        <dbReference type="ChEBI" id="CHEBI:58359"/>
        <dbReference type="ChEBI" id="CHEBI:147286"/>
        <dbReference type="ChEBI" id="CHEBI:147287"/>
        <dbReference type="ChEBI" id="CHEBI:456216"/>
        <dbReference type="EC" id="6.3.5.3"/>
    </reaction>
</comment>
<dbReference type="HAMAP" id="MF_01926">
    <property type="entry name" value="PurS"/>
    <property type="match status" value="1"/>
</dbReference>
<evidence type="ECO:0000256" key="3">
    <source>
        <dbReference type="ARBA" id="ARBA00022741"/>
    </source>
</evidence>
<dbReference type="GO" id="GO:0004642">
    <property type="term" value="F:phosphoribosylformylglycinamidine synthase activity"/>
    <property type="evidence" value="ECO:0007669"/>
    <property type="project" value="UniProtKB-UniRule"/>
</dbReference>
<evidence type="ECO:0000256" key="2">
    <source>
        <dbReference type="ARBA" id="ARBA00022598"/>
    </source>
</evidence>
<dbReference type="UniPathway" id="UPA00074">
    <property type="reaction ID" value="UER00128"/>
</dbReference>
<evidence type="ECO:0000313" key="7">
    <source>
        <dbReference type="EMBL" id="SFM16016.1"/>
    </source>
</evidence>
<dbReference type="EC" id="6.3.5.3" evidence="6"/>
<evidence type="ECO:0000256" key="6">
    <source>
        <dbReference type="HAMAP-Rule" id="MF_01926"/>
    </source>
</evidence>
<comment type="subcellular location">
    <subcellularLocation>
        <location evidence="6">Cytoplasm</location>
    </subcellularLocation>
</comment>
<keyword evidence="5 6" id="KW-0067">ATP-binding</keyword>
<dbReference type="STRING" id="254406.SAMN04488042_104241"/>
<comment type="subunit">
    <text evidence="6">Part of the FGAM synthase complex composed of 1 PurL, 1 PurQ and 2 PurS subunits.</text>
</comment>
<protein>
    <recommendedName>
        <fullName evidence="6">Phosphoribosylformylglycinamidine synthase subunit PurS</fullName>
        <shortName evidence="6">FGAM synthase</shortName>
        <ecNumber evidence="6">6.3.5.3</ecNumber>
    </recommendedName>
    <alternativeName>
        <fullName evidence="6">Formylglycinamide ribonucleotide amidotransferase subunit III</fullName>
        <shortName evidence="6">FGAR amidotransferase III</shortName>
        <shortName evidence="6">FGAR-AT III</shortName>
    </alternativeName>
    <alternativeName>
        <fullName evidence="6">Phosphoribosylformylglycinamidine synthase subunit III</fullName>
    </alternativeName>
</protein>
<keyword evidence="2 6" id="KW-0436">Ligase</keyword>
<dbReference type="PANTHER" id="PTHR34696">
    <property type="entry name" value="PHOSPHORIBOSYLFORMYLGLYCINAMIDINE SYNTHASE SUBUNIT PURS"/>
    <property type="match status" value="1"/>
</dbReference>
<dbReference type="Proteomes" id="UP000199144">
    <property type="component" value="Unassembled WGS sequence"/>
</dbReference>
<dbReference type="GO" id="GO:0005524">
    <property type="term" value="F:ATP binding"/>
    <property type="evidence" value="ECO:0007669"/>
    <property type="project" value="UniProtKB-UniRule"/>
</dbReference>
<dbReference type="GO" id="GO:0006189">
    <property type="term" value="P:'de novo' IMP biosynthetic process"/>
    <property type="evidence" value="ECO:0007669"/>
    <property type="project" value="UniProtKB-UniRule"/>
</dbReference>
<dbReference type="InterPro" id="IPR003850">
    <property type="entry name" value="PurS"/>
</dbReference>
<dbReference type="EMBL" id="FOTQ01000004">
    <property type="protein sequence ID" value="SFM16016.1"/>
    <property type="molecule type" value="Genomic_DNA"/>
</dbReference>
<dbReference type="NCBIfam" id="TIGR00302">
    <property type="entry name" value="phosphoribosylformylglycinamidine synthase subunit PurS"/>
    <property type="match status" value="1"/>
</dbReference>
<keyword evidence="8" id="KW-1185">Reference proteome</keyword>
<evidence type="ECO:0000256" key="5">
    <source>
        <dbReference type="ARBA" id="ARBA00022840"/>
    </source>
</evidence>
<keyword evidence="1 6" id="KW-0963">Cytoplasm</keyword>
<organism evidence="7 8">
    <name type="scientific">Shimia aestuarii</name>
    <dbReference type="NCBI Taxonomy" id="254406"/>
    <lineage>
        <taxon>Bacteria</taxon>
        <taxon>Pseudomonadati</taxon>
        <taxon>Pseudomonadota</taxon>
        <taxon>Alphaproteobacteria</taxon>
        <taxon>Rhodobacterales</taxon>
        <taxon>Roseobacteraceae</taxon>
    </lineage>
</organism>
<sequence length="102" mass="11265">MVRDGIEYFGKMKTPWNGAFHSEKKNMKARVYVMLKNGVLDPQGEAVRHALGSLGFDGVEGVRQGKVIELDLADGTTEATVTEMCEKLLANTVIESYRVEMG</sequence>
<comment type="similarity">
    <text evidence="6">Belongs to the PurS family.</text>
</comment>
<evidence type="ECO:0000313" key="8">
    <source>
        <dbReference type="Proteomes" id="UP000199144"/>
    </source>
</evidence>
<comment type="pathway">
    <text evidence="6">Purine metabolism; IMP biosynthesis via de novo pathway; 5-amino-1-(5-phospho-D-ribosyl)imidazole from N(2)-formyl-N(1)-(5-phospho-D-ribosyl)glycinamide: step 1/2.</text>
</comment>
<gene>
    <name evidence="6" type="primary">purS</name>
    <name evidence="7" type="ORF">SAMN04488042_104241</name>
</gene>
<comment type="function">
    <text evidence="6">Part of the phosphoribosylformylglycinamidine synthase complex involved in the purines biosynthetic pathway. Catalyzes the ATP-dependent conversion of formylglycinamide ribonucleotide (FGAR) and glutamine to yield formylglycinamidine ribonucleotide (FGAM) and glutamate. The FGAM synthase complex is composed of three subunits. PurQ produces an ammonia molecule by converting glutamine to glutamate. PurL transfers the ammonia molecule to FGAR to form FGAM in an ATP-dependent manner. PurS interacts with PurQ and PurL and is thought to assist in the transfer of the ammonia molecule from PurQ to PurL.</text>
</comment>
<keyword evidence="4 6" id="KW-0658">Purine biosynthesis</keyword>
<dbReference type="SUPFAM" id="SSF82697">
    <property type="entry name" value="PurS-like"/>
    <property type="match status" value="1"/>
</dbReference>
<evidence type="ECO:0000256" key="4">
    <source>
        <dbReference type="ARBA" id="ARBA00022755"/>
    </source>
</evidence>
<dbReference type="AlphaFoldDB" id="A0A1I4NKK9"/>
<dbReference type="NCBIfam" id="NF004630">
    <property type="entry name" value="PRK05974.1"/>
    <property type="match status" value="1"/>
</dbReference>
<dbReference type="Gene3D" id="3.30.1280.10">
    <property type="entry name" value="Phosphoribosylformylglycinamidine synthase subunit PurS"/>
    <property type="match status" value="1"/>
</dbReference>
<dbReference type="PANTHER" id="PTHR34696:SF1">
    <property type="entry name" value="PHOSPHORIBOSYLFORMYLGLYCINAMIDINE SYNTHASE SUBUNIT PURS"/>
    <property type="match status" value="1"/>
</dbReference>
<keyword evidence="3 6" id="KW-0547">Nucleotide-binding</keyword>